<accession>A0A8S0Z6K6</accession>
<dbReference type="EMBL" id="CADEBC010000301">
    <property type="protein sequence ID" value="CAB3227853.1"/>
    <property type="molecule type" value="Genomic_DNA"/>
</dbReference>
<evidence type="ECO:0000313" key="4">
    <source>
        <dbReference type="Proteomes" id="UP000494106"/>
    </source>
</evidence>
<dbReference type="Proteomes" id="UP000494106">
    <property type="component" value="Unassembled WGS sequence"/>
</dbReference>
<dbReference type="AlphaFoldDB" id="A0A8S0Z6K6"/>
<dbReference type="Proteomes" id="UP000494256">
    <property type="component" value="Unassembled WGS sequence"/>
</dbReference>
<feature type="transmembrane region" description="Helical" evidence="1">
    <location>
        <begin position="138"/>
        <end position="160"/>
    </location>
</feature>
<dbReference type="OrthoDB" id="7461624at2759"/>
<evidence type="ECO:0000256" key="1">
    <source>
        <dbReference type="SAM" id="Phobius"/>
    </source>
</evidence>
<keyword evidence="1" id="KW-0472">Membrane</keyword>
<name>A0A8S0Z6K6_ARCPL</name>
<feature type="transmembrane region" description="Helical" evidence="1">
    <location>
        <begin position="99"/>
        <end position="118"/>
    </location>
</feature>
<keyword evidence="4" id="KW-1185">Reference proteome</keyword>
<feature type="transmembrane region" description="Helical" evidence="1">
    <location>
        <begin position="21"/>
        <end position="44"/>
    </location>
</feature>
<keyword evidence="1" id="KW-0812">Transmembrane</keyword>
<proteinExistence type="predicted"/>
<evidence type="ECO:0000313" key="2">
    <source>
        <dbReference type="EMBL" id="CAB3227853.1"/>
    </source>
</evidence>
<keyword evidence="1" id="KW-1133">Transmembrane helix</keyword>
<organism evidence="3 5">
    <name type="scientific">Arctia plantaginis</name>
    <name type="common">Wood tiger moth</name>
    <name type="synonym">Phalaena plantaginis</name>
    <dbReference type="NCBI Taxonomy" id="874455"/>
    <lineage>
        <taxon>Eukaryota</taxon>
        <taxon>Metazoa</taxon>
        <taxon>Ecdysozoa</taxon>
        <taxon>Arthropoda</taxon>
        <taxon>Hexapoda</taxon>
        <taxon>Insecta</taxon>
        <taxon>Pterygota</taxon>
        <taxon>Neoptera</taxon>
        <taxon>Endopterygota</taxon>
        <taxon>Lepidoptera</taxon>
        <taxon>Glossata</taxon>
        <taxon>Ditrysia</taxon>
        <taxon>Noctuoidea</taxon>
        <taxon>Erebidae</taxon>
        <taxon>Arctiinae</taxon>
        <taxon>Arctia</taxon>
    </lineage>
</organism>
<evidence type="ECO:0000313" key="5">
    <source>
        <dbReference type="Proteomes" id="UP000494256"/>
    </source>
</evidence>
<gene>
    <name evidence="2" type="ORF">APLA_LOCUS3411</name>
    <name evidence="3" type="ORF">APLA_LOCUS3489</name>
</gene>
<protein>
    <submittedName>
        <fullName evidence="3">Uncharacterized protein</fullName>
    </submittedName>
</protein>
<evidence type="ECO:0000313" key="3">
    <source>
        <dbReference type="EMBL" id="CAB3228278.1"/>
    </source>
</evidence>
<dbReference type="EMBL" id="CADEBD010000282">
    <property type="protein sequence ID" value="CAB3228278.1"/>
    <property type="molecule type" value="Genomic_DNA"/>
</dbReference>
<reference evidence="4 5" key="1">
    <citation type="submission" date="2020-04" db="EMBL/GenBank/DDBJ databases">
        <authorList>
            <person name="Wallbank WR R."/>
            <person name="Pardo Diaz C."/>
            <person name="Kozak K."/>
            <person name="Martin S."/>
            <person name="Jiggins C."/>
            <person name="Moest M."/>
            <person name="Warren A I."/>
            <person name="Byers J.R.P. K."/>
            <person name="Montejo-Kovacevich G."/>
            <person name="Yen C E."/>
        </authorList>
    </citation>
    <scope>NUCLEOTIDE SEQUENCE [LARGE SCALE GENOMIC DNA]</scope>
</reference>
<comment type="caution">
    <text evidence="3">The sequence shown here is derived from an EMBL/GenBank/DDBJ whole genome shotgun (WGS) entry which is preliminary data.</text>
</comment>
<feature type="transmembrane region" description="Helical" evidence="1">
    <location>
        <begin position="64"/>
        <end position="87"/>
    </location>
</feature>
<sequence length="207" mass="24095">MRAEIPAFQRCCVCIPLRYGLIVWGYYRLLLAGYILVTICFDISRCVELMNSEEEKHKVTTSNIIILCLTLIIMIADIILGILFIVGCHKKNVSILERYYHYSLVLLALLVPLCLYNFGRTLNYMSISKMPWTKIIFLFVPEFIATISYVVIQIYIVLLVRSEILKLRKEYQFRFENKVTQGECFVNIEDSIEGKLLENLKAIDDDD</sequence>